<name>A0A835RVA7_VANPL</name>
<dbReference type="AlphaFoldDB" id="A0A835RVA7"/>
<dbReference type="Proteomes" id="UP000636800">
    <property type="component" value="Chromosome 2"/>
</dbReference>
<dbReference type="EMBL" id="JADCNL010000002">
    <property type="protein sequence ID" value="KAG0492467.1"/>
    <property type="molecule type" value="Genomic_DNA"/>
</dbReference>
<organism evidence="1 2">
    <name type="scientific">Vanilla planifolia</name>
    <name type="common">Vanilla</name>
    <dbReference type="NCBI Taxonomy" id="51239"/>
    <lineage>
        <taxon>Eukaryota</taxon>
        <taxon>Viridiplantae</taxon>
        <taxon>Streptophyta</taxon>
        <taxon>Embryophyta</taxon>
        <taxon>Tracheophyta</taxon>
        <taxon>Spermatophyta</taxon>
        <taxon>Magnoliopsida</taxon>
        <taxon>Liliopsida</taxon>
        <taxon>Asparagales</taxon>
        <taxon>Orchidaceae</taxon>
        <taxon>Vanilloideae</taxon>
        <taxon>Vanilleae</taxon>
        <taxon>Vanilla</taxon>
    </lineage>
</organism>
<dbReference type="OrthoDB" id="185373at2759"/>
<keyword evidence="2" id="KW-1185">Reference proteome</keyword>
<gene>
    <name evidence="1" type="ORF">HPP92_005865</name>
</gene>
<reference evidence="1 2" key="1">
    <citation type="journal article" date="2020" name="Nat. Food">
        <title>A phased Vanilla planifolia genome enables genetic improvement of flavour and production.</title>
        <authorList>
            <person name="Hasing T."/>
            <person name="Tang H."/>
            <person name="Brym M."/>
            <person name="Khazi F."/>
            <person name="Huang T."/>
            <person name="Chambers A.H."/>
        </authorList>
    </citation>
    <scope>NUCLEOTIDE SEQUENCE [LARGE SCALE GENOMIC DNA]</scope>
    <source>
        <tissue evidence="1">Leaf</tissue>
    </source>
</reference>
<sequence length="112" mass="12730">MAIRCSFPDTAILAKAKSSMITSKYPKPENRLVQLKNTTSSLKKFTQVNKVYEDKENGVLCYRDENGELICEGYDEGPRFTWQPPQGIKSKLKSQAWMRGPCFESVNSTTED</sequence>
<dbReference type="PANTHER" id="PTHR34206:SF1">
    <property type="entry name" value="OS10G0390701 PROTEIN"/>
    <property type="match status" value="1"/>
</dbReference>
<evidence type="ECO:0000313" key="1">
    <source>
        <dbReference type="EMBL" id="KAG0492467.1"/>
    </source>
</evidence>
<evidence type="ECO:0000313" key="2">
    <source>
        <dbReference type="Proteomes" id="UP000636800"/>
    </source>
</evidence>
<dbReference type="PANTHER" id="PTHR34206">
    <property type="entry name" value="OS06G0193300 PROTEIN"/>
    <property type="match status" value="1"/>
</dbReference>
<proteinExistence type="predicted"/>
<comment type="caution">
    <text evidence="1">The sequence shown here is derived from an EMBL/GenBank/DDBJ whole genome shotgun (WGS) entry which is preliminary data.</text>
</comment>
<protein>
    <submittedName>
        <fullName evidence="1">Uncharacterized protein</fullName>
    </submittedName>
</protein>
<accession>A0A835RVA7</accession>